<dbReference type="CDD" id="cd18801">
    <property type="entry name" value="SF2_C_FANCM_Hef"/>
    <property type="match status" value="1"/>
</dbReference>
<comment type="function">
    <text evidence="9">ATP-dependent DNA helicase involved in DNA damage repair by homologous recombination and in genome maintenance. Capable of unwinding D-loops. Plays a role in limiting crossover recombinants during mitotic DNA double-strand break (DSB) repair. Component of a FANCM-MHF complex which promotes gene conversion at blocked replication forks, probably by reversal of the stalled fork.</text>
</comment>
<dbReference type="InterPro" id="IPR011545">
    <property type="entry name" value="DEAD/DEAH_box_helicase_dom"/>
</dbReference>
<dbReference type="SUPFAM" id="SSF52540">
    <property type="entry name" value="P-loop containing nucleoside triphosphate hydrolases"/>
    <property type="match status" value="2"/>
</dbReference>
<feature type="domain" description="Helicase ATP-binding" evidence="11">
    <location>
        <begin position="239"/>
        <end position="407"/>
    </location>
</feature>
<dbReference type="GO" id="GO:0045003">
    <property type="term" value="P:double-strand break repair via synthesis-dependent strand annealing"/>
    <property type="evidence" value="ECO:0007669"/>
    <property type="project" value="TreeGrafter"/>
</dbReference>
<feature type="region of interest" description="Disordered" evidence="10">
    <location>
        <begin position="829"/>
        <end position="1100"/>
    </location>
</feature>
<feature type="compositionally biased region" description="Polar residues" evidence="10">
    <location>
        <begin position="1041"/>
        <end position="1051"/>
    </location>
</feature>
<evidence type="ECO:0000259" key="11">
    <source>
        <dbReference type="PROSITE" id="PS51192"/>
    </source>
</evidence>
<reference evidence="13 14" key="1">
    <citation type="submission" date="2014-04" db="EMBL/GenBank/DDBJ databases">
        <authorList>
            <consortium name="DOE Joint Genome Institute"/>
            <person name="Kuo A."/>
            <person name="Tarkka M."/>
            <person name="Buscot F."/>
            <person name="Kohler A."/>
            <person name="Nagy L.G."/>
            <person name="Floudas D."/>
            <person name="Copeland A."/>
            <person name="Barry K.W."/>
            <person name="Cichocki N."/>
            <person name="Veneault-Fourrey C."/>
            <person name="LaButti K."/>
            <person name="Lindquist E.A."/>
            <person name="Lipzen A."/>
            <person name="Lundell T."/>
            <person name="Morin E."/>
            <person name="Murat C."/>
            <person name="Sun H."/>
            <person name="Tunlid A."/>
            <person name="Henrissat B."/>
            <person name="Grigoriev I.V."/>
            <person name="Hibbett D.S."/>
            <person name="Martin F."/>
            <person name="Nordberg H.P."/>
            <person name="Cantor M.N."/>
            <person name="Hua S.X."/>
        </authorList>
    </citation>
    <scope>NUCLEOTIDE SEQUENCE [LARGE SCALE GENOMIC DNA]</scope>
    <source>
        <strain evidence="13 14">F 1598</strain>
    </source>
</reference>
<dbReference type="Pfam" id="PF00270">
    <property type="entry name" value="DEAD"/>
    <property type="match status" value="1"/>
</dbReference>
<dbReference type="InterPro" id="IPR044749">
    <property type="entry name" value="FANCM_DEXDc"/>
</dbReference>
<organism evidence="13 14">
    <name type="scientific">Piloderma croceum (strain F 1598)</name>
    <dbReference type="NCBI Taxonomy" id="765440"/>
    <lineage>
        <taxon>Eukaryota</taxon>
        <taxon>Fungi</taxon>
        <taxon>Dikarya</taxon>
        <taxon>Basidiomycota</taxon>
        <taxon>Agaricomycotina</taxon>
        <taxon>Agaricomycetes</taxon>
        <taxon>Agaricomycetidae</taxon>
        <taxon>Atheliales</taxon>
        <taxon>Atheliaceae</taxon>
        <taxon>Piloderma</taxon>
    </lineage>
</organism>
<keyword evidence="6" id="KW-0067">ATP-binding</keyword>
<evidence type="ECO:0000256" key="3">
    <source>
        <dbReference type="ARBA" id="ARBA00022741"/>
    </source>
</evidence>
<evidence type="ECO:0000256" key="9">
    <source>
        <dbReference type="RuleBase" id="RU367027"/>
    </source>
</evidence>
<comment type="subcellular location">
    <subcellularLocation>
        <location evidence="1 9">Nucleus</location>
    </subcellularLocation>
</comment>
<dbReference type="SMART" id="SM00490">
    <property type="entry name" value="HELICc"/>
    <property type="match status" value="1"/>
</dbReference>
<accession>A0A0C3FJE8</accession>
<dbReference type="PANTHER" id="PTHR14025">
    <property type="entry name" value="FANCONI ANEMIA GROUP M FANCM FAMILY MEMBER"/>
    <property type="match status" value="1"/>
</dbReference>
<proteinExistence type="inferred from homology"/>
<feature type="region of interest" description="Disordered" evidence="10">
    <location>
        <begin position="1180"/>
        <end position="1268"/>
    </location>
</feature>
<dbReference type="CDD" id="cd18033">
    <property type="entry name" value="DEXDc_FANCM"/>
    <property type="match status" value="1"/>
</dbReference>
<feature type="domain" description="Helicase C-terminal" evidence="12">
    <location>
        <begin position="581"/>
        <end position="754"/>
    </location>
</feature>
<sequence length="1393" mass="152866">MSSDGYFDDDDDINASLLNELDAIEAAHFSPPKNNQPSTSTARAPPLTRASSGSDFFDDSTFDVDEAELQRLDTFIEDAYQGKAAPVAGPSRISSGSTKGKLQMTLFGDVLPPQASSGRAKATSSSVKLPAPKRSQFGQQAPKTKVWDRTAFAKTGWKKPAVSKGKGKAKANFGYDGEDDEEGDEFADEEDEEMEFEQFPAPFVSLGPPPPMKLVPDLLEAKHWIYPLNQPKRDYQFNIVKHSLFENTLVALPTGLGKTFVAGVVMLNFYRWYPEGKVIFVAPTKPLVAQQIDACHKTCGIPGRDAAELTGEITKPNRARLWEEKRVFYMTPQTLVNDLATGICNPLDIILIVVDEAHKATGSYAYSQVIRFLMAKNPHFRVLALSATPGSDPEKVQSIIDHLHISRIEIRDEASMDLREYMFTKEVKQHIIAMSDDVNKIKDLLAKLMEGILKRLVSSGIFEPFNVVKLHSFRTQMKTRELSARKQFPWAYVPLSKLGFLARAMGYLMEASLNMCYTCLKEASDGIVGDESGKTKSSKTAKGQLKGDSAFLSLMNEMEMMRSRVGGFGPHPKMEMLKMLTIQHFGLRMEDEGGEAQEAQETRAMVFVTNRGCVDELVEWLNLESPLLRATKFVGQGTDKQGKKGFAQKEQLEVIEKFKAGHFNVLVSTSIGEEGLDIGEVDLIVCYDAQKAPIRMLQRIGRTGRKRTGYVHVLLSEIREEDNWEKAKDTYGEVQKSIVRGDQLELYGDVERLLPDHVKPECLEKNMDIEEYVREEKGKGKKAAAARPSTDGITAAMKRKRDADDMGRNIPAGAAAGFVKASELKKRRKRKVKEFDSLAGEDDDTDREIEAGLDGPRRTVSASAAPSGSSKTKKKALRKAATVDGGSKKTTTEKKKKKKTTKTRKVAPPTASQLSHLGADDSDDMEIEKGIDLALRDSSSPDPLSPPPLRKRPKLSMRDSSSPDPLAMDQDIEFEATAASAVTTSSSARLGSSLSHGHTKSQKHCTSSSDIPIADDVIDISSSPPLSVSNSSALPSKPSSVTHKSGGSSRSAAVPTVPPAIESDEDKSMAWLLEGDDEPDIEIHSSPIPDRKRPSSTRTNYDDTIEILDSSVPSSPTGRGSLQLQVQPDDSIEIVEDNSIEVLSSKPLISTPLIPLHLNAATPKRKKPLRNIDMLPPDLPTRLAIPSPSSVSDIEYPEPSFAVRPAGRRPKTRVNLSSDPESPLRDRPSPSLRRLQRKRSETSPTPALVSRPPRCQKWPDSNAPRMHNPWIDAEAAHSGDDVSEGSSQVDEMETGSDQQFLQGHPETQVSPSYDQTLAYRQSLFTQAPAGGKAPVFANRPAARGAFYAAGIAARRRPLVSSSPPINRDEPNEYSMGSFVVDDDAEITYASSDT</sequence>
<evidence type="ECO:0000256" key="1">
    <source>
        <dbReference type="ARBA" id="ARBA00004123"/>
    </source>
</evidence>
<dbReference type="GO" id="GO:0000400">
    <property type="term" value="F:four-way junction DNA binding"/>
    <property type="evidence" value="ECO:0007669"/>
    <property type="project" value="TreeGrafter"/>
</dbReference>
<feature type="compositionally biased region" description="Polar residues" evidence="10">
    <location>
        <begin position="32"/>
        <end position="42"/>
    </location>
</feature>
<dbReference type="InParanoid" id="A0A0C3FJE8"/>
<feature type="region of interest" description="Disordered" evidence="10">
    <location>
        <begin position="26"/>
        <end position="56"/>
    </location>
</feature>
<evidence type="ECO:0000256" key="10">
    <source>
        <dbReference type="SAM" id="MobiDB-lite"/>
    </source>
</evidence>
<keyword evidence="4" id="KW-0378">Hydrolase</keyword>
<dbReference type="GO" id="GO:0009378">
    <property type="term" value="F:four-way junction helicase activity"/>
    <property type="evidence" value="ECO:0007669"/>
    <property type="project" value="TreeGrafter"/>
</dbReference>
<dbReference type="STRING" id="765440.A0A0C3FJE8"/>
<dbReference type="PROSITE" id="PS51194">
    <property type="entry name" value="HELICASE_CTER"/>
    <property type="match status" value="1"/>
</dbReference>
<evidence type="ECO:0000256" key="7">
    <source>
        <dbReference type="ARBA" id="ARBA00023242"/>
    </source>
</evidence>
<dbReference type="PANTHER" id="PTHR14025:SF20">
    <property type="entry name" value="FANCONI ANEMIA GROUP M PROTEIN"/>
    <property type="match status" value="1"/>
</dbReference>
<comment type="subunit">
    <text evidence="9">Interacts with the MHF histone-fold complex to form the FANCM-MHF complex.</text>
</comment>
<dbReference type="GO" id="GO:0016887">
    <property type="term" value="F:ATP hydrolysis activity"/>
    <property type="evidence" value="ECO:0007669"/>
    <property type="project" value="RHEA"/>
</dbReference>
<dbReference type="GO" id="GO:0005524">
    <property type="term" value="F:ATP binding"/>
    <property type="evidence" value="ECO:0007669"/>
    <property type="project" value="UniProtKB-UniRule"/>
</dbReference>
<dbReference type="InterPro" id="IPR014001">
    <property type="entry name" value="Helicase_ATP-bd"/>
</dbReference>
<dbReference type="FunFam" id="3.40.50.300:FF:000861">
    <property type="entry name" value="Fanconi anemia, complementation group M"/>
    <property type="match status" value="1"/>
</dbReference>
<dbReference type="InterPro" id="IPR001650">
    <property type="entry name" value="Helicase_C-like"/>
</dbReference>
<dbReference type="Proteomes" id="UP000054166">
    <property type="component" value="Unassembled WGS sequence"/>
</dbReference>
<dbReference type="InterPro" id="IPR039686">
    <property type="entry name" value="FANCM/Mph1-like_ID"/>
</dbReference>
<dbReference type="GO" id="GO:0036297">
    <property type="term" value="P:interstrand cross-link repair"/>
    <property type="evidence" value="ECO:0007669"/>
    <property type="project" value="TreeGrafter"/>
</dbReference>
<dbReference type="InterPro" id="IPR027417">
    <property type="entry name" value="P-loop_NTPase"/>
</dbReference>
<evidence type="ECO:0000256" key="2">
    <source>
        <dbReference type="ARBA" id="ARBA00009889"/>
    </source>
</evidence>
<evidence type="ECO:0000256" key="4">
    <source>
        <dbReference type="ARBA" id="ARBA00022801"/>
    </source>
</evidence>
<dbReference type="OrthoDB" id="164902at2759"/>
<protein>
    <recommendedName>
        <fullName evidence="9">ATP-dependent DNA helicase</fullName>
        <ecNumber evidence="9">3.6.4.12</ecNumber>
    </recommendedName>
</protein>
<evidence type="ECO:0000313" key="14">
    <source>
        <dbReference type="Proteomes" id="UP000054166"/>
    </source>
</evidence>
<comment type="similarity">
    <text evidence="2 9">Belongs to the DEAD box helicase family. DEAH subfamily. FANCM sub-subfamily.</text>
</comment>
<evidence type="ECO:0000256" key="5">
    <source>
        <dbReference type="ARBA" id="ARBA00022806"/>
    </source>
</evidence>
<dbReference type="PROSITE" id="PS51192">
    <property type="entry name" value="HELICASE_ATP_BIND_1"/>
    <property type="match status" value="1"/>
</dbReference>
<keyword evidence="14" id="KW-1185">Reference proteome</keyword>
<name>A0A0C3FJE8_PILCF</name>
<dbReference type="GO" id="GO:0043138">
    <property type="term" value="F:3'-5' DNA helicase activity"/>
    <property type="evidence" value="ECO:0007669"/>
    <property type="project" value="InterPro"/>
</dbReference>
<dbReference type="CDD" id="cd12091">
    <property type="entry name" value="FANCM_ID"/>
    <property type="match status" value="1"/>
</dbReference>
<evidence type="ECO:0000256" key="8">
    <source>
        <dbReference type="ARBA" id="ARBA00047995"/>
    </source>
</evidence>
<dbReference type="Gene3D" id="3.40.50.300">
    <property type="entry name" value="P-loop containing nucleotide triphosphate hydrolases"/>
    <property type="match status" value="2"/>
</dbReference>
<dbReference type="GO" id="GO:0005634">
    <property type="term" value="C:nucleus"/>
    <property type="evidence" value="ECO:0007669"/>
    <property type="project" value="UniProtKB-SubCell"/>
</dbReference>
<keyword evidence="3" id="KW-0547">Nucleotide-binding</keyword>
<dbReference type="Pfam" id="PF00271">
    <property type="entry name" value="Helicase_C"/>
    <property type="match status" value="1"/>
</dbReference>
<feature type="region of interest" description="Disordered" evidence="10">
    <location>
        <begin position="777"/>
        <end position="810"/>
    </location>
</feature>
<dbReference type="SMART" id="SM00487">
    <property type="entry name" value="DEXDc"/>
    <property type="match status" value="1"/>
</dbReference>
<comment type="catalytic activity">
    <reaction evidence="8 9">
        <text>ATP + H2O = ADP + phosphate + H(+)</text>
        <dbReference type="Rhea" id="RHEA:13065"/>
        <dbReference type="ChEBI" id="CHEBI:15377"/>
        <dbReference type="ChEBI" id="CHEBI:15378"/>
        <dbReference type="ChEBI" id="CHEBI:30616"/>
        <dbReference type="ChEBI" id="CHEBI:43474"/>
        <dbReference type="ChEBI" id="CHEBI:456216"/>
        <dbReference type="EC" id="3.6.4.12"/>
    </reaction>
</comment>
<evidence type="ECO:0000313" key="13">
    <source>
        <dbReference type="EMBL" id="KIM84575.1"/>
    </source>
</evidence>
<reference evidence="14" key="2">
    <citation type="submission" date="2015-01" db="EMBL/GenBank/DDBJ databases">
        <title>Evolutionary Origins and Diversification of the Mycorrhizal Mutualists.</title>
        <authorList>
            <consortium name="DOE Joint Genome Institute"/>
            <consortium name="Mycorrhizal Genomics Consortium"/>
            <person name="Kohler A."/>
            <person name="Kuo A."/>
            <person name="Nagy L.G."/>
            <person name="Floudas D."/>
            <person name="Copeland A."/>
            <person name="Barry K.W."/>
            <person name="Cichocki N."/>
            <person name="Veneault-Fourrey C."/>
            <person name="LaButti K."/>
            <person name="Lindquist E.A."/>
            <person name="Lipzen A."/>
            <person name="Lundell T."/>
            <person name="Morin E."/>
            <person name="Murat C."/>
            <person name="Riley R."/>
            <person name="Ohm R."/>
            <person name="Sun H."/>
            <person name="Tunlid A."/>
            <person name="Henrissat B."/>
            <person name="Grigoriev I.V."/>
            <person name="Hibbett D.S."/>
            <person name="Martin F."/>
        </authorList>
    </citation>
    <scope>NUCLEOTIDE SEQUENCE [LARGE SCALE GENOMIC DNA]</scope>
    <source>
        <strain evidence="14">F 1598</strain>
    </source>
</reference>
<dbReference type="HOGENOM" id="CLU_002513_5_0_1"/>
<gene>
    <name evidence="13" type="ORF">PILCRDRAFT_388263</name>
</gene>
<evidence type="ECO:0000259" key="12">
    <source>
        <dbReference type="PROSITE" id="PS51194"/>
    </source>
</evidence>
<evidence type="ECO:0000256" key="6">
    <source>
        <dbReference type="ARBA" id="ARBA00022840"/>
    </source>
</evidence>
<dbReference type="EC" id="3.6.4.12" evidence="9"/>
<keyword evidence="5" id="KW-0347">Helicase</keyword>
<feature type="compositionally biased region" description="Basic residues" evidence="10">
    <location>
        <begin position="894"/>
        <end position="905"/>
    </location>
</feature>
<keyword evidence="7" id="KW-0539">Nucleus</keyword>
<dbReference type="EMBL" id="KN832987">
    <property type="protein sequence ID" value="KIM84575.1"/>
    <property type="molecule type" value="Genomic_DNA"/>
</dbReference>
<feature type="compositionally biased region" description="Polar residues" evidence="10">
    <location>
        <begin position="860"/>
        <end position="870"/>
    </location>
</feature>
<feature type="compositionally biased region" description="Low complexity" evidence="10">
    <location>
        <begin position="1007"/>
        <end position="1040"/>
    </location>
</feature>
<feature type="compositionally biased region" description="Low complexity" evidence="10">
    <location>
        <begin position="976"/>
        <end position="996"/>
    </location>
</feature>